<name>A0A558A3R5_9PSEU</name>
<dbReference type="RefSeq" id="WP_144642557.1">
    <property type="nucleotide sequence ID" value="NZ_BNAX01000013.1"/>
</dbReference>
<proteinExistence type="predicted"/>
<gene>
    <name evidence="1" type="ORF">FNH06_26130</name>
</gene>
<accession>A0A558A3R5</accession>
<sequence>MSTRTDSKVEVVPVSDDDAYEMFDQVTREQMGIPAAEFLARWDAGEFEGIDFDSVPGLVEVWMYLPFVR</sequence>
<dbReference type="OrthoDB" id="3699922at2"/>
<dbReference type="EMBL" id="VJZA01000054">
    <property type="protein sequence ID" value="TVT18912.1"/>
    <property type="molecule type" value="Genomic_DNA"/>
</dbReference>
<dbReference type="Proteomes" id="UP000318578">
    <property type="component" value="Unassembled WGS sequence"/>
</dbReference>
<evidence type="ECO:0000313" key="1">
    <source>
        <dbReference type="EMBL" id="TVT18912.1"/>
    </source>
</evidence>
<organism evidence="1 2">
    <name type="scientific">Amycolatopsis acidiphila</name>
    <dbReference type="NCBI Taxonomy" id="715473"/>
    <lineage>
        <taxon>Bacteria</taxon>
        <taxon>Bacillati</taxon>
        <taxon>Actinomycetota</taxon>
        <taxon>Actinomycetes</taxon>
        <taxon>Pseudonocardiales</taxon>
        <taxon>Pseudonocardiaceae</taxon>
        <taxon>Amycolatopsis</taxon>
    </lineage>
</organism>
<keyword evidence="2" id="KW-1185">Reference proteome</keyword>
<reference evidence="1 2" key="1">
    <citation type="submission" date="2019-07" db="EMBL/GenBank/DDBJ databases">
        <title>New species of Amycolatopsis and Streptomyces.</title>
        <authorList>
            <person name="Duangmal K."/>
            <person name="Teo W.F.A."/>
            <person name="Lipun K."/>
        </authorList>
    </citation>
    <scope>NUCLEOTIDE SEQUENCE [LARGE SCALE GENOMIC DNA]</scope>
    <source>
        <strain evidence="1 2">JCM 30562</strain>
    </source>
</reference>
<protein>
    <submittedName>
        <fullName evidence="1">Uncharacterized protein</fullName>
    </submittedName>
</protein>
<evidence type="ECO:0000313" key="2">
    <source>
        <dbReference type="Proteomes" id="UP000318578"/>
    </source>
</evidence>
<dbReference type="AlphaFoldDB" id="A0A558A3R5"/>
<comment type="caution">
    <text evidence="1">The sequence shown here is derived from an EMBL/GenBank/DDBJ whole genome shotgun (WGS) entry which is preliminary data.</text>
</comment>